<dbReference type="EMBL" id="FNUC01000001">
    <property type="protein sequence ID" value="SED58002.1"/>
    <property type="molecule type" value="Genomic_DNA"/>
</dbReference>
<dbReference type="STRING" id="561176.SAMN04488561_0027"/>
<evidence type="ECO:0000259" key="1">
    <source>
        <dbReference type="PROSITE" id="PS50943"/>
    </source>
</evidence>
<dbReference type="Pfam" id="PF01381">
    <property type="entry name" value="HTH_3"/>
    <property type="match status" value="1"/>
</dbReference>
<sequence>MPTPRRRESDRAAAASSVAREIYERRLALGLTQQEVADLAGLARSSLQSLESGRASSRLGSLLAVADVLGCTIALIPRSETMGGHAL</sequence>
<gene>
    <name evidence="2" type="ORF">SAMN04488561_0027</name>
</gene>
<keyword evidence="3" id="KW-1185">Reference proteome</keyword>
<feature type="domain" description="HTH cro/C1-type" evidence="1">
    <location>
        <begin position="22"/>
        <end position="76"/>
    </location>
</feature>
<dbReference type="RefSeq" id="WP_069113924.1">
    <property type="nucleotide sequence ID" value="NZ_FNUC01000001.1"/>
</dbReference>
<proteinExistence type="predicted"/>
<protein>
    <submittedName>
        <fullName evidence="2">Helix-turn-helix</fullName>
    </submittedName>
</protein>
<dbReference type="SUPFAM" id="SSF47413">
    <property type="entry name" value="lambda repressor-like DNA-binding domains"/>
    <property type="match status" value="1"/>
</dbReference>
<evidence type="ECO:0000313" key="3">
    <source>
        <dbReference type="Proteomes" id="UP000181980"/>
    </source>
</evidence>
<dbReference type="InterPro" id="IPR010982">
    <property type="entry name" value="Lambda_DNA-bd_dom_sf"/>
</dbReference>
<dbReference type="AlphaFoldDB" id="A0A1H5BTW8"/>
<dbReference type="CDD" id="cd00093">
    <property type="entry name" value="HTH_XRE"/>
    <property type="match status" value="1"/>
</dbReference>
<reference evidence="3" key="1">
    <citation type="submission" date="2016-10" db="EMBL/GenBank/DDBJ databases">
        <authorList>
            <person name="Varghese N."/>
            <person name="Submissions S."/>
        </authorList>
    </citation>
    <scope>NUCLEOTIDE SEQUENCE [LARGE SCALE GENOMIC DNA]</scope>
    <source>
        <strain evidence="3">DSM 45237</strain>
    </source>
</reference>
<dbReference type="PROSITE" id="PS50943">
    <property type="entry name" value="HTH_CROC1"/>
    <property type="match status" value="1"/>
</dbReference>
<dbReference type="SMART" id="SM00530">
    <property type="entry name" value="HTH_XRE"/>
    <property type="match status" value="1"/>
</dbReference>
<dbReference type="GO" id="GO:0003677">
    <property type="term" value="F:DNA binding"/>
    <property type="evidence" value="ECO:0007669"/>
    <property type="project" value="InterPro"/>
</dbReference>
<evidence type="ECO:0000313" key="2">
    <source>
        <dbReference type="EMBL" id="SED58002.1"/>
    </source>
</evidence>
<dbReference type="InterPro" id="IPR001387">
    <property type="entry name" value="Cro/C1-type_HTH"/>
</dbReference>
<dbReference type="Proteomes" id="UP000181980">
    <property type="component" value="Unassembled WGS sequence"/>
</dbReference>
<dbReference type="Gene3D" id="1.10.260.40">
    <property type="entry name" value="lambda repressor-like DNA-binding domains"/>
    <property type="match status" value="1"/>
</dbReference>
<organism evidence="2 3">
    <name type="scientific">Jiangella alba</name>
    <dbReference type="NCBI Taxonomy" id="561176"/>
    <lineage>
        <taxon>Bacteria</taxon>
        <taxon>Bacillati</taxon>
        <taxon>Actinomycetota</taxon>
        <taxon>Actinomycetes</taxon>
        <taxon>Jiangellales</taxon>
        <taxon>Jiangellaceae</taxon>
        <taxon>Jiangella</taxon>
    </lineage>
</organism>
<accession>A0A1H5BTW8</accession>
<name>A0A1H5BTW8_9ACTN</name>